<feature type="signal peptide" evidence="3">
    <location>
        <begin position="1"/>
        <end position="18"/>
    </location>
</feature>
<feature type="region of interest" description="Disordered" evidence="1">
    <location>
        <begin position="292"/>
        <end position="318"/>
    </location>
</feature>
<sequence length="318" mass="35205">MRFSTAFSCAILVYMISAATIELPSLYSCEPATVRVLAQGNYTIEGRDQDSHKLVFRAHVRKGVSAVTWDSVDLVANTTAVMTVTDQIGSSPTQTALVTASATVMANPSGNTTCLLATEYDRKHKDEHQSQKNMVPTIIGIVLGVILLLVLLLVGGMFYRRRKETLQKIDEDSVDLNHGYSQNAGDVPAGGDYMARLVPGLKLQEARPLPRDPVLESEQANYASTRRGTHHYKGGTSVDVTASNAANFDLPTYGQSQHFSKTAGSSQINSSYYRRDIPFASQSELEYAQMQQQQQQRLYQQRDWQHSQTSFLTKQSSR</sequence>
<reference evidence="4" key="1">
    <citation type="journal article" date="2014" name="Genome Biol. Evol.">
        <title>Gene Loss Rather Than Gene Gain Is Associated with a Host Jump from Monocots to Dicots in the Smut Fungus Melanopsichium pennsylvanicum.</title>
        <authorList>
            <person name="Sharma R."/>
            <person name="Mishra B."/>
            <person name="Runge F."/>
            <person name="Thines M."/>
        </authorList>
    </citation>
    <scope>NUCLEOTIDE SEQUENCE</scope>
    <source>
        <strain evidence="4">4</strain>
    </source>
</reference>
<protein>
    <submittedName>
        <fullName evidence="4">Uncharacterized protein</fullName>
    </submittedName>
</protein>
<feature type="chain" id="PRO_5001723004" evidence="3">
    <location>
        <begin position="19"/>
        <end position="318"/>
    </location>
</feature>
<evidence type="ECO:0000256" key="3">
    <source>
        <dbReference type="SAM" id="SignalP"/>
    </source>
</evidence>
<proteinExistence type="predicted"/>
<keyword evidence="3" id="KW-0732">Signal</keyword>
<feature type="compositionally biased region" description="Polar residues" evidence="1">
    <location>
        <begin position="306"/>
        <end position="318"/>
    </location>
</feature>
<evidence type="ECO:0000256" key="2">
    <source>
        <dbReference type="SAM" id="Phobius"/>
    </source>
</evidence>
<feature type="compositionally biased region" description="Low complexity" evidence="1">
    <location>
        <begin position="292"/>
        <end position="302"/>
    </location>
</feature>
<dbReference type="AlphaFoldDB" id="A0A077R9Z1"/>
<evidence type="ECO:0000256" key="1">
    <source>
        <dbReference type="SAM" id="MobiDB-lite"/>
    </source>
</evidence>
<keyword evidence="2" id="KW-1133">Transmembrane helix</keyword>
<feature type="transmembrane region" description="Helical" evidence="2">
    <location>
        <begin position="138"/>
        <end position="159"/>
    </location>
</feature>
<name>A0A077R9Z1_9BASI</name>
<keyword evidence="2" id="KW-0472">Membrane</keyword>
<evidence type="ECO:0000313" key="4">
    <source>
        <dbReference type="EMBL" id="CDI56353.1"/>
    </source>
</evidence>
<organism evidence="4">
    <name type="scientific">Melanopsichium pennsylvanicum 4</name>
    <dbReference type="NCBI Taxonomy" id="1398559"/>
    <lineage>
        <taxon>Eukaryota</taxon>
        <taxon>Fungi</taxon>
        <taxon>Dikarya</taxon>
        <taxon>Basidiomycota</taxon>
        <taxon>Ustilaginomycotina</taxon>
        <taxon>Ustilaginomycetes</taxon>
        <taxon>Ustilaginales</taxon>
        <taxon>Ustilaginaceae</taxon>
        <taxon>Melanopsichium</taxon>
    </lineage>
</organism>
<keyword evidence="2" id="KW-0812">Transmembrane</keyword>
<dbReference type="EMBL" id="HG529683">
    <property type="protein sequence ID" value="CDI56353.1"/>
    <property type="molecule type" value="Genomic_DNA"/>
</dbReference>
<accession>A0A077R9Z1</accession>